<keyword evidence="1" id="KW-0472">Membrane</keyword>
<evidence type="ECO:0000256" key="1">
    <source>
        <dbReference type="SAM" id="Phobius"/>
    </source>
</evidence>
<feature type="transmembrane region" description="Helical" evidence="1">
    <location>
        <begin position="239"/>
        <end position="258"/>
    </location>
</feature>
<dbReference type="GO" id="GO:0016020">
    <property type="term" value="C:membrane"/>
    <property type="evidence" value="ECO:0007669"/>
    <property type="project" value="InterPro"/>
</dbReference>
<evidence type="ECO:0000313" key="4">
    <source>
        <dbReference type="Proteomes" id="UP000271937"/>
    </source>
</evidence>
<keyword evidence="4" id="KW-1185">Reference proteome</keyword>
<dbReference type="Pfam" id="PF00892">
    <property type="entry name" value="EamA"/>
    <property type="match status" value="2"/>
</dbReference>
<feature type="transmembrane region" description="Helical" evidence="1">
    <location>
        <begin position="176"/>
        <end position="195"/>
    </location>
</feature>
<feature type="transmembrane region" description="Helical" evidence="1">
    <location>
        <begin position="6"/>
        <end position="21"/>
    </location>
</feature>
<protein>
    <submittedName>
        <fullName evidence="3">DMT family transporter</fullName>
    </submittedName>
</protein>
<dbReference type="RefSeq" id="WP_125011837.1">
    <property type="nucleotide sequence ID" value="NZ_RQVR01000003.1"/>
</dbReference>
<feature type="transmembrane region" description="Helical" evidence="1">
    <location>
        <begin position="114"/>
        <end position="132"/>
    </location>
</feature>
<proteinExistence type="predicted"/>
<sequence length="287" mass="31859">MLYLLLSIICSVSVGILLKISKRYSVDIIQIITLNYVFAIALSYFSFSPDLSVIDRTSPWEIYIPLAILLPSVFLILASSIKNVGIVKTDIAQRLSLFIPILASYFIFQEEFSTLKFIGLAVAFPAMILILSRNKTEDSAQNKWVYPALVLLGFGIIDVFFKQIATQNSFPYTTSLFIVFCIAFAVALLFTVYSVIIQKKKLKSNSLIFGSILGILNFGNILCYLKAHKAFSESPSTVFASMNMGVIILGSLAGILFFKEKVTLKNYIGIALALIAVILITFSQLQH</sequence>
<feature type="transmembrane region" description="Helical" evidence="1">
    <location>
        <begin position="267"/>
        <end position="285"/>
    </location>
</feature>
<dbReference type="Gene3D" id="1.10.3730.20">
    <property type="match status" value="1"/>
</dbReference>
<evidence type="ECO:0000259" key="2">
    <source>
        <dbReference type="Pfam" id="PF00892"/>
    </source>
</evidence>
<comment type="caution">
    <text evidence="3">The sequence shown here is derived from an EMBL/GenBank/DDBJ whole genome shotgun (WGS) entry which is preliminary data.</text>
</comment>
<organism evidence="3 4">
    <name type="scientific">Flavobacterium macacae</name>
    <dbReference type="NCBI Taxonomy" id="2488993"/>
    <lineage>
        <taxon>Bacteria</taxon>
        <taxon>Pseudomonadati</taxon>
        <taxon>Bacteroidota</taxon>
        <taxon>Flavobacteriia</taxon>
        <taxon>Flavobacteriales</taxon>
        <taxon>Flavobacteriaceae</taxon>
        <taxon>Flavobacterium</taxon>
    </lineage>
</organism>
<reference evidence="3 4" key="1">
    <citation type="submission" date="2018-11" db="EMBL/GenBank/DDBJ databases">
        <title>Flavobacterium sp. nov., YIM 102600 draft genome.</title>
        <authorList>
            <person name="Li G."/>
            <person name="Jiang Y."/>
        </authorList>
    </citation>
    <scope>NUCLEOTIDE SEQUENCE [LARGE SCALE GENOMIC DNA]</scope>
    <source>
        <strain evidence="3 4">YIM 102600</strain>
    </source>
</reference>
<name>A0A3P3WEJ5_9FLAO</name>
<gene>
    <name evidence="3" type="ORF">EG849_04210</name>
</gene>
<feature type="transmembrane region" description="Helical" evidence="1">
    <location>
        <begin position="207"/>
        <end position="227"/>
    </location>
</feature>
<feature type="transmembrane region" description="Helical" evidence="1">
    <location>
        <begin position="144"/>
        <end position="164"/>
    </location>
</feature>
<dbReference type="InterPro" id="IPR000620">
    <property type="entry name" value="EamA_dom"/>
</dbReference>
<feature type="transmembrane region" description="Helical" evidence="1">
    <location>
        <begin position="91"/>
        <end position="108"/>
    </location>
</feature>
<dbReference type="OrthoDB" id="1524053at2"/>
<keyword evidence="1" id="KW-0812">Transmembrane</keyword>
<evidence type="ECO:0000313" key="3">
    <source>
        <dbReference type="EMBL" id="RRJ93520.1"/>
    </source>
</evidence>
<dbReference type="InterPro" id="IPR037185">
    <property type="entry name" value="EmrE-like"/>
</dbReference>
<accession>A0A3P3WEJ5</accession>
<dbReference type="SUPFAM" id="SSF103481">
    <property type="entry name" value="Multidrug resistance efflux transporter EmrE"/>
    <property type="match status" value="1"/>
</dbReference>
<feature type="transmembrane region" description="Helical" evidence="1">
    <location>
        <begin position="28"/>
        <end position="47"/>
    </location>
</feature>
<dbReference type="EMBL" id="RQVR01000003">
    <property type="protein sequence ID" value="RRJ93520.1"/>
    <property type="molecule type" value="Genomic_DNA"/>
</dbReference>
<feature type="transmembrane region" description="Helical" evidence="1">
    <location>
        <begin position="62"/>
        <end position="79"/>
    </location>
</feature>
<keyword evidence="1" id="KW-1133">Transmembrane helix</keyword>
<dbReference type="AlphaFoldDB" id="A0A3P3WEJ5"/>
<dbReference type="Proteomes" id="UP000271937">
    <property type="component" value="Unassembled WGS sequence"/>
</dbReference>
<feature type="domain" description="EamA" evidence="2">
    <location>
        <begin position="149"/>
        <end position="281"/>
    </location>
</feature>
<feature type="domain" description="EamA" evidence="2">
    <location>
        <begin position="2"/>
        <end position="131"/>
    </location>
</feature>